<feature type="chain" id="PRO_5045583266" description="DUF4010 domain-containing protein" evidence="2">
    <location>
        <begin position="24"/>
        <end position="413"/>
    </location>
</feature>
<name>A0ABY6GQ57_9GAMM</name>
<evidence type="ECO:0000313" key="3">
    <source>
        <dbReference type="EMBL" id="UYM14886.1"/>
    </source>
</evidence>
<keyword evidence="1" id="KW-1133">Transmembrane helix</keyword>
<accession>A0ABY6GQ57</accession>
<reference evidence="3" key="1">
    <citation type="submission" date="2022-10" db="EMBL/GenBank/DDBJ databases">
        <title>Completed Genome Sequence of two octocoral isolated bacterium, Endozoicomonas euniceicola EF212T and Endozoicomonas gorgoniicola PS125T.</title>
        <authorList>
            <person name="Chiou Y.-J."/>
            <person name="Chen Y.-H."/>
        </authorList>
    </citation>
    <scope>NUCLEOTIDE SEQUENCE</scope>
    <source>
        <strain evidence="3">EF212</strain>
    </source>
</reference>
<organism evidence="3 4">
    <name type="scientific">Endozoicomonas euniceicola</name>
    <dbReference type="NCBI Taxonomy" id="1234143"/>
    <lineage>
        <taxon>Bacteria</taxon>
        <taxon>Pseudomonadati</taxon>
        <taxon>Pseudomonadota</taxon>
        <taxon>Gammaproteobacteria</taxon>
        <taxon>Oceanospirillales</taxon>
        <taxon>Endozoicomonadaceae</taxon>
        <taxon>Endozoicomonas</taxon>
    </lineage>
</organism>
<feature type="signal peptide" evidence="2">
    <location>
        <begin position="1"/>
        <end position="23"/>
    </location>
</feature>
<dbReference type="EMBL" id="CP103300">
    <property type="protein sequence ID" value="UYM14886.1"/>
    <property type="molecule type" value="Genomic_DNA"/>
</dbReference>
<evidence type="ECO:0000256" key="1">
    <source>
        <dbReference type="SAM" id="Phobius"/>
    </source>
</evidence>
<evidence type="ECO:0000313" key="4">
    <source>
        <dbReference type="Proteomes" id="UP001163255"/>
    </source>
</evidence>
<keyword evidence="1" id="KW-0472">Membrane</keyword>
<feature type="transmembrane region" description="Helical" evidence="1">
    <location>
        <begin position="231"/>
        <end position="254"/>
    </location>
</feature>
<protein>
    <recommendedName>
        <fullName evidence="5">DUF4010 domain-containing protein</fullName>
    </recommendedName>
</protein>
<sequence length="413" mass="43969">MKTTHKRLSLFIYLMLLFSLTKADETSYQNQFEFLKIPLENATLIENGLTMLKSTAGVPISMILNTGIWWGVCKATGFISGVVSRHQFTEPQKQELQAMKTNFCAQLAPLIATTETALAGKVSPWPLPSRSLSILRLEGIAFTAYTLTAYSSYTMHSSIVVVMMYLTAEALSQTTASAVSTAGINKEEVTHIIDNYNAYQLNQRIALAEASGILSGSIVYNSLLYRGATPVMASFISMITAIISGVLSSAIYLANAGLSKSVEGAIFISAGTEAGLTLGTVTLATALVLDRLGTETLQRAVSPAVTLALAGSFTGALNGVFIRNRDTVAPKALTVVGAFVGAGAILGINRLAQKNFGIAAAGAVAIATTLALINSVSGYVVYGYPLEQSLSETSQTLWKKFYAPMEYLSTLFQ</sequence>
<dbReference type="Proteomes" id="UP001163255">
    <property type="component" value="Chromosome"/>
</dbReference>
<dbReference type="RefSeq" id="WP_262596619.1">
    <property type="nucleotide sequence ID" value="NZ_CP103300.1"/>
</dbReference>
<feature type="transmembrane region" description="Helical" evidence="1">
    <location>
        <begin position="301"/>
        <end position="321"/>
    </location>
</feature>
<keyword evidence="2" id="KW-0732">Signal</keyword>
<evidence type="ECO:0000256" key="2">
    <source>
        <dbReference type="SAM" id="SignalP"/>
    </source>
</evidence>
<feature type="transmembrane region" description="Helical" evidence="1">
    <location>
        <begin position="266"/>
        <end position="289"/>
    </location>
</feature>
<keyword evidence="1" id="KW-0812">Transmembrane</keyword>
<gene>
    <name evidence="3" type="ORF">NX720_18620</name>
</gene>
<proteinExistence type="predicted"/>
<evidence type="ECO:0008006" key="5">
    <source>
        <dbReference type="Google" id="ProtNLM"/>
    </source>
</evidence>
<feature type="transmembrane region" description="Helical" evidence="1">
    <location>
        <begin position="333"/>
        <end position="352"/>
    </location>
</feature>
<feature type="transmembrane region" description="Helical" evidence="1">
    <location>
        <begin position="358"/>
        <end position="382"/>
    </location>
</feature>
<keyword evidence="4" id="KW-1185">Reference proteome</keyword>